<feature type="domain" description="DUF6536" evidence="2">
    <location>
        <begin position="2"/>
        <end position="152"/>
    </location>
</feature>
<dbReference type="InterPro" id="IPR046623">
    <property type="entry name" value="DUF6536"/>
</dbReference>
<gene>
    <name evidence="3" type="ORF">L207DRAFT_407706</name>
</gene>
<organism evidence="3 4">
    <name type="scientific">Hyaloscypha variabilis (strain UAMH 11265 / GT02V1 / F)</name>
    <name type="common">Meliniomyces variabilis</name>
    <dbReference type="NCBI Taxonomy" id="1149755"/>
    <lineage>
        <taxon>Eukaryota</taxon>
        <taxon>Fungi</taxon>
        <taxon>Dikarya</taxon>
        <taxon>Ascomycota</taxon>
        <taxon>Pezizomycotina</taxon>
        <taxon>Leotiomycetes</taxon>
        <taxon>Helotiales</taxon>
        <taxon>Hyaloscyphaceae</taxon>
        <taxon>Hyaloscypha</taxon>
        <taxon>Hyaloscypha variabilis</taxon>
    </lineage>
</organism>
<keyword evidence="1" id="KW-1133">Transmembrane helix</keyword>
<sequence>GWRLGSFMAASVAWMVFIINISIFLWMWSRSPINGGNGVVFQGSCKTSNALDIFIHLLINIFSTCLLGASNYCMQCLNAPTRDEVDKAHSEKKWVDIGVPSFRNLRFMTKSKLLMWSLLALSSIPLHLLYNSVVFKTSQANQYSVALVSQDFWAGAPWISPCNDTDEPMQYPWEFYDSVSECQAEFEQFIPSLLGRVQLNSSSFQKLTASDCIEAYETDFETGRSDVVLVSTAHNANNSLLFSQSSSPYLVGDSPTTNHYQWMCYFSSDPCDIPSPNEASTWNISGYPIDYCLSELTENQCELQFNVLILLVVAICNLVKGVLMTWMALRYESPRLMTLGDALASFLDTPDSSTNTICMMSSRNIRRGNWKSPIPQNYSGKRDRWWRSVSKLQWRTSNTMFFIFFLALLAMPIYFMAGLSMSPLDSPLGSANLAIGTAGIPGAADNEDSSLFYNILVANAPQLGLSIWYLSFNTFLTSLSIVREWNGFSNAKKALRVSQDPSGSQTSTRFLSLPTLDSAFLMITSALIHWLMSETFFLVHIDVLDPNGDPVPSDSVDVIGYSILGLMILSIIFTVLNFITLMLGWFRRFPAGMPVVGTCSAGISAACHPIGEGDISEKLVSWGEVSGQDHEGHCSFTSREVGMPVIGHVY</sequence>
<feature type="non-terminal residue" evidence="3">
    <location>
        <position position="1"/>
    </location>
</feature>
<keyword evidence="1" id="KW-0812">Transmembrane</keyword>
<feature type="transmembrane region" description="Helical" evidence="1">
    <location>
        <begin position="559"/>
        <end position="586"/>
    </location>
</feature>
<accession>A0A2J6RRG4</accession>
<protein>
    <recommendedName>
        <fullName evidence="2">DUF6536 domain-containing protein</fullName>
    </recommendedName>
</protein>
<evidence type="ECO:0000256" key="1">
    <source>
        <dbReference type="SAM" id="Phobius"/>
    </source>
</evidence>
<proteinExistence type="predicted"/>
<keyword evidence="1" id="KW-0472">Membrane</keyword>
<evidence type="ECO:0000313" key="3">
    <source>
        <dbReference type="EMBL" id="PMD41097.1"/>
    </source>
</evidence>
<feature type="transmembrane region" description="Helical" evidence="1">
    <location>
        <begin position="400"/>
        <end position="419"/>
    </location>
</feature>
<dbReference type="EMBL" id="KZ613944">
    <property type="protein sequence ID" value="PMD41097.1"/>
    <property type="molecule type" value="Genomic_DNA"/>
</dbReference>
<dbReference type="PANTHER" id="PTHR35395:SF1">
    <property type="entry name" value="DUF6536 DOMAIN-CONTAINING PROTEIN"/>
    <property type="match status" value="1"/>
</dbReference>
<dbReference type="Pfam" id="PF20163">
    <property type="entry name" value="DUF6536"/>
    <property type="match status" value="1"/>
</dbReference>
<reference evidence="3 4" key="1">
    <citation type="submission" date="2016-04" db="EMBL/GenBank/DDBJ databases">
        <title>A degradative enzymes factory behind the ericoid mycorrhizal symbiosis.</title>
        <authorList>
            <consortium name="DOE Joint Genome Institute"/>
            <person name="Martino E."/>
            <person name="Morin E."/>
            <person name="Grelet G."/>
            <person name="Kuo A."/>
            <person name="Kohler A."/>
            <person name="Daghino S."/>
            <person name="Barry K."/>
            <person name="Choi C."/>
            <person name="Cichocki N."/>
            <person name="Clum A."/>
            <person name="Copeland A."/>
            <person name="Hainaut M."/>
            <person name="Haridas S."/>
            <person name="Labutti K."/>
            <person name="Lindquist E."/>
            <person name="Lipzen A."/>
            <person name="Khouja H.-R."/>
            <person name="Murat C."/>
            <person name="Ohm R."/>
            <person name="Olson A."/>
            <person name="Spatafora J."/>
            <person name="Veneault-Fourrey C."/>
            <person name="Henrissat B."/>
            <person name="Grigoriev I."/>
            <person name="Martin F."/>
            <person name="Perotto S."/>
        </authorList>
    </citation>
    <scope>NUCLEOTIDE SEQUENCE [LARGE SCALE GENOMIC DNA]</scope>
    <source>
        <strain evidence="3 4">F</strain>
    </source>
</reference>
<feature type="transmembrane region" description="Helical" evidence="1">
    <location>
        <begin position="519"/>
        <end position="539"/>
    </location>
</feature>
<evidence type="ECO:0000259" key="2">
    <source>
        <dbReference type="Pfam" id="PF20163"/>
    </source>
</evidence>
<evidence type="ECO:0000313" key="4">
    <source>
        <dbReference type="Proteomes" id="UP000235786"/>
    </source>
</evidence>
<keyword evidence="4" id="KW-1185">Reference proteome</keyword>
<dbReference type="Proteomes" id="UP000235786">
    <property type="component" value="Unassembled WGS sequence"/>
</dbReference>
<dbReference type="OrthoDB" id="5429634at2759"/>
<name>A0A2J6RRG4_HYAVF</name>
<feature type="transmembrane region" description="Helical" evidence="1">
    <location>
        <begin position="307"/>
        <end position="329"/>
    </location>
</feature>
<dbReference type="STRING" id="1149755.A0A2J6RRG4"/>
<dbReference type="AlphaFoldDB" id="A0A2J6RRG4"/>
<feature type="transmembrane region" description="Helical" evidence="1">
    <location>
        <begin position="7"/>
        <end position="28"/>
    </location>
</feature>
<feature type="transmembrane region" description="Helical" evidence="1">
    <location>
        <begin position="53"/>
        <end position="74"/>
    </location>
</feature>
<dbReference type="PANTHER" id="PTHR35395">
    <property type="entry name" value="DUF6536 DOMAIN-CONTAINING PROTEIN"/>
    <property type="match status" value="1"/>
</dbReference>
<feature type="non-terminal residue" evidence="3">
    <location>
        <position position="650"/>
    </location>
</feature>
<feature type="transmembrane region" description="Helical" evidence="1">
    <location>
        <begin position="113"/>
        <end position="130"/>
    </location>
</feature>